<sequence length="188" mass="22296">MKKINDKHLENFIYFLLAMSLIALGYLLHGVVRVKPEYLSPFGTIILAGLACLAFNQWKKVEVSKKKSEIADRLHTTLHNLKVKCLEYQSFLEQDDLGDRTINEIDSRISSLDKGYDEFISKELFRFIKIFDQEYYDRISEVLYYYQRVSMCPSFPGDDNYNHLVKMLIQYTDKLQDYLLPYILHERK</sequence>
<dbReference type="RefSeq" id="WP_126751614.1">
    <property type="nucleotide sequence ID" value="NZ_JBHUMT010000016.1"/>
</dbReference>
<reference evidence="2 3" key="1">
    <citation type="journal article" date="2011" name="Front. Microbiol.">
        <title>Genomic signatures of strain selection and enhancement in Bacillus atrophaeus var. globigii, a historical biowarfare simulant.</title>
        <authorList>
            <person name="Gibbons H.S."/>
            <person name="Broomall S.M."/>
            <person name="McNew L.A."/>
            <person name="Daligault H."/>
            <person name="Chapman C."/>
            <person name="Bruce D."/>
            <person name="Karavis M."/>
            <person name="Krepps M."/>
            <person name="McGregor P.A."/>
            <person name="Hong C."/>
            <person name="Park K.H."/>
            <person name="Akmal A."/>
            <person name="Feldman A."/>
            <person name="Lin J.S."/>
            <person name="Chang W.E."/>
            <person name="Higgs B.W."/>
            <person name="Demirev P."/>
            <person name="Lindquist J."/>
            <person name="Liem A."/>
            <person name="Fochler E."/>
            <person name="Read T.D."/>
            <person name="Tapia R."/>
            <person name="Johnson S."/>
            <person name="Bishop-Lilly K.A."/>
            <person name="Detter C."/>
            <person name="Han C."/>
            <person name="Sozhamannan S."/>
            <person name="Rosenzweig C.N."/>
            <person name="Skowronski E.W."/>
        </authorList>
    </citation>
    <scope>NUCLEOTIDE SEQUENCE [LARGE SCALE GENOMIC DNA]</scope>
    <source>
        <strain evidence="2 3">TPS4-2</strain>
    </source>
</reference>
<gene>
    <name evidence="2" type="ORF">CWI73_03790</name>
</gene>
<feature type="transmembrane region" description="Helical" evidence="1">
    <location>
        <begin position="38"/>
        <end position="58"/>
    </location>
</feature>
<proteinExistence type="predicted"/>
<dbReference type="AlphaFoldDB" id="A0A432YXD8"/>
<keyword evidence="1" id="KW-0812">Transmembrane</keyword>
<accession>A0A432YXD8</accession>
<evidence type="ECO:0000313" key="3">
    <source>
        <dbReference type="Proteomes" id="UP000288361"/>
    </source>
</evidence>
<keyword evidence="1" id="KW-0472">Membrane</keyword>
<dbReference type="Proteomes" id="UP000288361">
    <property type="component" value="Unassembled WGS sequence"/>
</dbReference>
<comment type="caution">
    <text evidence="2">The sequence shown here is derived from an EMBL/GenBank/DDBJ whole genome shotgun (WGS) entry which is preliminary data.</text>
</comment>
<feature type="transmembrane region" description="Helical" evidence="1">
    <location>
        <begin position="12"/>
        <end position="32"/>
    </location>
</feature>
<protein>
    <submittedName>
        <fullName evidence="2">Uncharacterized protein</fullName>
    </submittedName>
</protein>
<name>A0A432YXD8_9GAMM</name>
<evidence type="ECO:0000313" key="2">
    <source>
        <dbReference type="EMBL" id="RUO67988.1"/>
    </source>
</evidence>
<evidence type="ECO:0000256" key="1">
    <source>
        <dbReference type="SAM" id="Phobius"/>
    </source>
</evidence>
<keyword evidence="1" id="KW-1133">Transmembrane helix</keyword>
<organism evidence="2 3">
    <name type="scientific">Idiomarina piscisalsi</name>
    <dbReference type="NCBI Taxonomy" id="1096243"/>
    <lineage>
        <taxon>Bacteria</taxon>
        <taxon>Pseudomonadati</taxon>
        <taxon>Pseudomonadota</taxon>
        <taxon>Gammaproteobacteria</taxon>
        <taxon>Alteromonadales</taxon>
        <taxon>Idiomarinaceae</taxon>
        <taxon>Idiomarina</taxon>
    </lineage>
</organism>
<dbReference type="EMBL" id="PIQA01000001">
    <property type="protein sequence ID" value="RUO67988.1"/>
    <property type="molecule type" value="Genomic_DNA"/>
</dbReference>